<dbReference type="EMBL" id="BBMT01000006">
    <property type="protein sequence ID" value="GAL35149.1"/>
    <property type="molecule type" value="Genomic_DNA"/>
</dbReference>
<reference evidence="1 2" key="1">
    <citation type="submission" date="2014-09" db="EMBL/GenBank/DDBJ databases">
        <title>Vibrio maritimus JCM 19240. (C210) whole genome shotgun sequence.</title>
        <authorList>
            <person name="Sawabe T."/>
            <person name="Meirelles P."/>
            <person name="Nakanishi M."/>
            <person name="Sayaka M."/>
            <person name="Hattori M."/>
            <person name="Ohkuma M."/>
        </authorList>
    </citation>
    <scope>NUCLEOTIDE SEQUENCE [LARGE SCALE GENOMIC DNA]</scope>
    <source>
        <strain evidence="1 2">JCM 19240</strain>
    </source>
</reference>
<proteinExistence type="predicted"/>
<reference evidence="1 2" key="2">
    <citation type="submission" date="2014-09" db="EMBL/GenBank/DDBJ databases">
        <authorList>
            <consortium name="NBRP consortium"/>
            <person name="Sawabe T."/>
            <person name="Meirelles P."/>
            <person name="Nakanishi M."/>
            <person name="Sayaka M."/>
            <person name="Hattori M."/>
            <person name="Ohkuma M."/>
        </authorList>
    </citation>
    <scope>NUCLEOTIDE SEQUENCE [LARGE SCALE GENOMIC DNA]</scope>
    <source>
        <strain evidence="1 2">JCM 19240</strain>
    </source>
</reference>
<accession>A0A090T8S2</accession>
<name>A0A090T8S2_9VIBR</name>
<sequence>MPCGGALLSELQAVINIAGISQTSLNIVVIVNLLKVDNRPA</sequence>
<gene>
    <name evidence="1" type="ORF">JCM19240_3519</name>
</gene>
<dbReference type="Proteomes" id="UP000029224">
    <property type="component" value="Unassembled WGS sequence"/>
</dbReference>
<protein>
    <submittedName>
        <fullName evidence="1">Uncharacterized protein</fullName>
    </submittedName>
</protein>
<evidence type="ECO:0000313" key="2">
    <source>
        <dbReference type="Proteomes" id="UP000029224"/>
    </source>
</evidence>
<evidence type="ECO:0000313" key="1">
    <source>
        <dbReference type="EMBL" id="GAL35149.1"/>
    </source>
</evidence>
<dbReference type="AlphaFoldDB" id="A0A090T8S2"/>
<comment type="caution">
    <text evidence="1">The sequence shown here is derived from an EMBL/GenBank/DDBJ whole genome shotgun (WGS) entry which is preliminary data.</text>
</comment>
<keyword evidence="2" id="KW-1185">Reference proteome</keyword>
<organism evidence="1 2">
    <name type="scientific">Vibrio maritimus</name>
    <dbReference type="NCBI Taxonomy" id="990268"/>
    <lineage>
        <taxon>Bacteria</taxon>
        <taxon>Pseudomonadati</taxon>
        <taxon>Pseudomonadota</taxon>
        <taxon>Gammaproteobacteria</taxon>
        <taxon>Vibrionales</taxon>
        <taxon>Vibrionaceae</taxon>
        <taxon>Vibrio</taxon>
    </lineage>
</organism>